<sequence length="239" mass="26322">MDAETPGHRRAVTVDTAQRSADNQRRRELNGQPPYATLSLTQDRLNWHSTVAKVGNTFLPGQHKPNISKSQFTEVIQSKRQPFTNAFVLPTERERNALLITARRSRSVDSRYAATVGSRGDITSTLALHPMHEYFPRPVLTKKTRPTAYTEESLQAYTILAKGAVQPELPLIHEGDLVDLKEPATEESDAFMDGLFDFDRAVKDTEAVGRAKEAAAGLKSSLLASIAGGTTSNDMMAEL</sequence>
<evidence type="ECO:0000313" key="2">
    <source>
        <dbReference type="EMBL" id="EME40481.1"/>
    </source>
</evidence>
<proteinExistence type="predicted"/>
<dbReference type="HOGENOM" id="CLU_1161105_0_0_1"/>
<dbReference type="OMA" id="HEYFPRP"/>
<keyword evidence="3" id="KW-1185">Reference proteome</keyword>
<feature type="region of interest" description="Disordered" evidence="1">
    <location>
        <begin position="1"/>
        <end position="32"/>
    </location>
</feature>
<reference evidence="2 3" key="2">
    <citation type="journal article" date="2012" name="PLoS Pathog.">
        <title>Diverse lifestyles and strategies of plant pathogenesis encoded in the genomes of eighteen Dothideomycetes fungi.</title>
        <authorList>
            <person name="Ohm R.A."/>
            <person name="Feau N."/>
            <person name="Henrissat B."/>
            <person name="Schoch C.L."/>
            <person name="Horwitz B.A."/>
            <person name="Barry K.W."/>
            <person name="Condon B.J."/>
            <person name="Copeland A.C."/>
            <person name="Dhillon B."/>
            <person name="Glaser F."/>
            <person name="Hesse C.N."/>
            <person name="Kosti I."/>
            <person name="LaButti K."/>
            <person name="Lindquist E.A."/>
            <person name="Lucas S."/>
            <person name="Salamov A.A."/>
            <person name="Bradshaw R.E."/>
            <person name="Ciuffetti L."/>
            <person name="Hamelin R.C."/>
            <person name="Kema G.H.J."/>
            <person name="Lawrence C."/>
            <person name="Scott J.A."/>
            <person name="Spatafora J.W."/>
            <person name="Turgeon B.G."/>
            <person name="de Wit P.J.G.M."/>
            <person name="Zhong S."/>
            <person name="Goodwin S.B."/>
            <person name="Grigoriev I.V."/>
        </authorList>
    </citation>
    <scope>NUCLEOTIDE SEQUENCE [LARGE SCALE GENOMIC DNA]</scope>
    <source>
        <strain evidence="3">NZE10 / CBS 128990</strain>
    </source>
</reference>
<reference evidence="3" key="1">
    <citation type="journal article" date="2012" name="PLoS Genet.">
        <title>The genomes of the fungal plant pathogens Cladosporium fulvum and Dothistroma septosporum reveal adaptation to different hosts and lifestyles but also signatures of common ancestry.</title>
        <authorList>
            <person name="de Wit P.J.G.M."/>
            <person name="van der Burgt A."/>
            <person name="Oekmen B."/>
            <person name="Stergiopoulos I."/>
            <person name="Abd-Elsalam K.A."/>
            <person name="Aerts A.L."/>
            <person name="Bahkali A.H."/>
            <person name="Beenen H.G."/>
            <person name="Chettri P."/>
            <person name="Cox M.P."/>
            <person name="Datema E."/>
            <person name="de Vries R.P."/>
            <person name="Dhillon B."/>
            <person name="Ganley A.R."/>
            <person name="Griffiths S.A."/>
            <person name="Guo Y."/>
            <person name="Hamelin R.C."/>
            <person name="Henrissat B."/>
            <person name="Kabir M.S."/>
            <person name="Jashni M.K."/>
            <person name="Kema G."/>
            <person name="Klaubauf S."/>
            <person name="Lapidus A."/>
            <person name="Levasseur A."/>
            <person name="Lindquist E."/>
            <person name="Mehrabi R."/>
            <person name="Ohm R.A."/>
            <person name="Owen T.J."/>
            <person name="Salamov A."/>
            <person name="Schwelm A."/>
            <person name="Schijlen E."/>
            <person name="Sun H."/>
            <person name="van den Burg H.A."/>
            <person name="van Ham R.C.H.J."/>
            <person name="Zhang S."/>
            <person name="Goodwin S.B."/>
            <person name="Grigoriev I.V."/>
            <person name="Collemare J."/>
            <person name="Bradshaw R.E."/>
        </authorList>
    </citation>
    <scope>NUCLEOTIDE SEQUENCE [LARGE SCALE GENOMIC DNA]</scope>
    <source>
        <strain evidence="3">NZE10 / CBS 128990</strain>
    </source>
</reference>
<evidence type="ECO:0000256" key="1">
    <source>
        <dbReference type="SAM" id="MobiDB-lite"/>
    </source>
</evidence>
<organism evidence="2 3">
    <name type="scientific">Dothistroma septosporum (strain NZE10 / CBS 128990)</name>
    <name type="common">Red band needle blight fungus</name>
    <name type="synonym">Mycosphaerella pini</name>
    <dbReference type="NCBI Taxonomy" id="675120"/>
    <lineage>
        <taxon>Eukaryota</taxon>
        <taxon>Fungi</taxon>
        <taxon>Dikarya</taxon>
        <taxon>Ascomycota</taxon>
        <taxon>Pezizomycotina</taxon>
        <taxon>Dothideomycetes</taxon>
        <taxon>Dothideomycetidae</taxon>
        <taxon>Mycosphaerellales</taxon>
        <taxon>Mycosphaerellaceae</taxon>
        <taxon>Dothistroma</taxon>
    </lineage>
</organism>
<dbReference type="EMBL" id="KB446543">
    <property type="protein sequence ID" value="EME40481.1"/>
    <property type="molecule type" value="Genomic_DNA"/>
</dbReference>
<gene>
    <name evidence="2" type="ORF">DOTSEDRAFT_27129</name>
</gene>
<dbReference type="AlphaFoldDB" id="N1PGM4"/>
<dbReference type="Proteomes" id="UP000016933">
    <property type="component" value="Unassembled WGS sequence"/>
</dbReference>
<dbReference type="OrthoDB" id="10538790at2759"/>
<evidence type="ECO:0000313" key="3">
    <source>
        <dbReference type="Proteomes" id="UP000016933"/>
    </source>
</evidence>
<name>N1PGM4_DOTSN</name>
<accession>N1PGM4</accession>
<protein>
    <submittedName>
        <fullName evidence="2">Uncharacterized protein</fullName>
    </submittedName>
</protein>